<dbReference type="InterPro" id="IPR036318">
    <property type="entry name" value="FAD-bd_PCMH-like_sf"/>
</dbReference>
<evidence type="ECO:0000256" key="2">
    <source>
        <dbReference type="ARBA" id="ARBA00023002"/>
    </source>
</evidence>
<dbReference type="InterPro" id="IPR050432">
    <property type="entry name" value="FAD-linked_Oxidoreductases_BP"/>
</dbReference>
<accession>A0A1M2W733</accession>
<dbReference type="PROSITE" id="PS51387">
    <property type="entry name" value="FAD_PCMH"/>
    <property type="match status" value="1"/>
</dbReference>
<dbReference type="OrthoDB" id="9983560at2759"/>
<dbReference type="InterPro" id="IPR012951">
    <property type="entry name" value="BBE"/>
</dbReference>
<dbReference type="PANTHER" id="PTHR13878">
    <property type="entry name" value="GULONOLACTONE OXIDASE"/>
    <property type="match status" value="1"/>
</dbReference>
<dbReference type="Pfam" id="PF01565">
    <property type="entry name" value="FAD_binding_4"/>
    <property type="match status" value="1"/>
</dbReference>
<sequence length="550" mass="58971">MLGARHTLFLAFVAALEVALALSLSPRNTTVQSTQQLLTAYQLLNATVGGRLRSAVPLEKPCFSSYEGKASAADPAACAAVQANYTDPTYRVTQFGGYMLPQWETCQAQASDGCLLDSSDPTNPLAFKGADCRLGNIPPHYITVKSSSDVQAALAFSKKTGVRLSVKNKGHDYKGRSSGKDTLSLWTTGLNSMSHSAKFKPAGCQTTYDAITVGPGALTQSVYEFADSVNRTVIGGYHQTIGFGGGYFLGGGHSILSPVYGLAVDRVVQVKVVTPDGVLRTANACQNSDLFFALRGGGGSAFGVVIESSHRTEPRITIQASVLKFTPSASDDLAQWYSLMVNQSYGWAQAGWGGHIVGPTLVHVNPLLNNTAAKASMQPAVDFVTARGGSVVVEELPSWLAFFNKYVTLAQAAVGPELELGTRLISTSVFTSESGRAQLMALIKENLPIASPYIVAGTPFNFKAEQGATSVTPAWRNSVWHLSVKAQFLYNTTLAERTALYNGLETRIQKFRDLTPGSGAYFNEGDVYEPDHEQSYWGANYPKLLAVKRK</sequence>
<dbReference type="AlphaFoldDB" id="A0A1M2W733"/>
<keyword evidence="6" id="KW-1185">Reference proteome</keyword>
<dbReference type="InterPro" id="IPR016166">
    <property type="entry name" value="FAD-bd_PCMH"/>
</dbReference>
<dbReference type="SUPFAM" id="SSF56176">
    <property type="entry name" value="FAD-binding/transporter-associated domain-like"/>
    <property type="match status" value="1"/>
</dbReference>
<evidence type="ECO:0000256" key="1">
    <source>
        <dbReference type="ARBA" id="ARBA00005466"/>
    </source>
</evidence>
<dbReference type="PANTHER" id="PTHR13878:SF91">
    <property type="entry name" value="FAD BINDING DOMAIN PROTEIN (AFU_ORTHOLOGUE AFUA_6G12070)-RELATED"/>
    <property type="match status" value="1"/>
</dbReference>
<comment type="caution">
    <text evidence="5">The sequence shown here is derived from an EMBL/GenBank/DDBJ whole genome shotgun (WGS) entry which is preliminary data.</text>
</comment>
<evidence type="ECO:0000259" key="4">
    <source>
        <dbReference type="PROSITE" id="PS51387"/>
    </source>
</evidence>
<name>A0A1M2W733_TRAPU</name>
<evidence type="ECO:0000313" key="5">
    <source>
        <dbReference type="EMBL" id="OJT15674.1"/>
    </source>
</evidence>
<feature type="signal peptide" evidence="3">
    <location>
        <begin position="1"/>
        <end position="21"/>
    </location>
</feature>
<reference evidence="5 6" key="1">
    <citation type="submission" date="2016-10" db="EMBL/GenBank/DDBJ databases">
        <title>Genome sequence of the basidiomycete white-rot fungus Trametes pubescens.</title>
        <authorList>
            <person name="Makela M.R."/>
            <person name="Granchi Z."/>
            <person name="Peng M."/>
            <person name="De Vries R.P."/>
            <person name="Grigoriev I."/>
            <person name="Riley R."/>
            <person name="Hilden K."/>
        </authorList>
    </citation>
    <scope>NUCLEOTIDE SEQUENCE [LARGE SCALE GENOMIC DNA]</scope>
    <source>
        <strain evidence="5 6">FBCC735</strain>
    </source>
</reference>
<organism evidence="5 6">
    <name type="scientific">Trametes pubescens</name>
    <name type="common">White-rot fungus</name>
    <dbReference type="NCBI Taxonomy" id="154538"/>
    <lineage>
        <taxon>Eukaryota</taxon>
        <taxon>Fungi</taxon>
        <taxon>Dikarya</taxon>
        <taxon>Basidiomycota</taxon>
        <taxon>Agaricomycotina</taxon>
        <taxon>Agaricomycetes</taxon>
        <taxon>Polyporales</taxon>
        <taxon>Polyporaceae</taxon>
        <taxon>Trametes</taxon>
    </lineage>
</organism>
<keyword evidence="3" id="KW-0732">Signal</keyword>
<dbReference type="GO" id="GO:0016491">
    <property type="term" value="F:oxidoreductase activity"/>
    <property type="evidence" value="ECO:0007669"/>
    <property type="project" value="UniProtKB-KW"/>
</dbReference>
<feature type="chain" id="PRO_5009890669" description="FAD-binding PCMH-type domain-containing protein" evidence="3">
    <location>
        <begin position="22"/>
        <end position="550"/>
    </location>
</feature>
<dbReference type="Gene3D" id="3.30.465.10">
    <property type="match status" value="1"/>
</dbReference>
<dbReference type="GO" id="GO:0071949">
    <property type="term" value="F:FAD binding"/>
    <property type="evidence" value="ECO:0007669"/>
    <property type="project" value="InterPro"/>
</dbReference>
<comment type="similarity">
    <text evidence="1">Belongs to the oxygen-dependent FAD-linked oxidoreductase family.</text>
</comment>
<dbReference type="STRING" id="154538.A0A1M2W733"/>
<gene>
    <name evidence="5" type="ORF">TRAPUB_5502</name>
</gene>
<protein>
    <recommendedName>
        <fullName evidence="4">FAD-binding PCMH-type domain-containing protein</fullName>
    </recommendedName>
</protein>
<dbReference type="InterPro" id="IPR006094">
    <property type="entry name" value="Oxid_FAD_bind_N"/>
</dbReference>
<dbReference type="InterPro" id="IPR016169">
    <property type="entry name" value="FAD-bd_PCMH_sub2"/>
</dbReference>
<dbReference type="Proteomes" id="UP000184267">
    <property type="component" value="Unassembled WGS sequence"/>
</dbReference>
<dbReference type="EMBL" id="MNAD01000145">
    <property type="protein sequence ID" value="OJT15674.1"/>
    <property type="molecule type" value="Genomic_DNA"/>
</dbReference>
<proteinExistence type="inferred from homology"/>
<evidence type="ECO:0000313" key="6">
    <source>
        <dbReference type="Proteomes" id="UP000184267"/>
    </source>
</evidence>
<dbReference type="OMA" id="TSWYPFY"/>
<evidence type="ECO:0000256" key="3">
    <source>
        <dbReference type="SAM" id="SignalP"/>
    </source>
</evidence>
<keyword evidence="2" id="KW-0560">Oxidoreductase</keyword>
<dbReference type="Pfam" id="PF08031">
    <property type="entry name" value="BBE"/>
    <property type="match status" value="1"/>
</dbReference>
<feature type="domain" description="FAD-binding PCMH-type" evidence="4">
    <location>
        <begin position="134"/>
        <end position="315"/>
    </location>
</feature>